<evidence type="ECO:0000313" key="6">
    <source>
        <dbReference type="EMBL" id="KAG6386716.1"/>
    </source>
</evidence>
<organism evidence="6">
    <name type="scientific">Salvia splendens</name>
    <name type="common">Scarlet sage</name>
    <dbReference type="NCBI Taxonomy" id="180675"/>
    <lineage>
        <taxon>Eukaryota</taxon>
        <taxon>Viridiplantae</taxon>
        <taxon>Streptophyta</taxon>
        <taxon>Embryophyta</taxon>
        <taxon>Tracheophyta</taxon>
        <taxon>Spermatophyta</taxon>
        <taxon>Magnoliopsida</taxon>
        <taxon>eudicotyledons</taxon>
        <taxon>Gunneridae</taxon>
        <taxon>Pentapetalae</taxon>
        <taxon>asterids</taxon>
        <taxon>lamiids</taxon>
        <taxon>Lamiales</taxon>
        <taxon>Lamiaceae</taxon>
        <taxon>Nepetoideae</taxon>
        <taxon>Mentheae</taxon>
        <taxon>Salviinae</taxon>
        <taxon>Salvia</taxon>
        <taxon>Salvia subgen. Calosphace</taxon>
        <taxon>core Calosphace</taxon>
    </lineage>
</organism>
<dbReference type="InterPro" id="IPR001611">
    <property type="entry name" value="Leu-rich_rpt"/>
</dbReference>
<protein>
    <recommendedName>
        <fullName evidence="5">Leucine-rich repeat-containing N-terminal plant-type domain-containing protein</fullName>
    </recommendedName>
</protein>
<evidence type="ECO:0000256" key="2">
    <source>
        <dbReference type="ARBA" id="ARBA00022729"/>
    </source>
</evidence>
<dbReference type="Gene3D" id="3.80.10.10">
    <property type="entry name" value="Ribonuclease Inhibitor"/>
    <property type="match status" value="1"/>
</dbReference>
<dbReference type="Pfam" id="PF08263">
    <property type="entry name" value="LRRNT_2"/>
    <property type="match status" value="1"/>
</dbReference>
<reference evidence="6" key="1">
    <citation type="submission" date="2018-01" db="EMBL/GenBank/DDBJ databases">
        <authorList>
            <person name="Mao J.F."/>
        </authorList>
    </citation>
    <scope>NUCLEOTIDE SEQUENCE</scope>
    <source>
        <strain evidence="6">Huo1</strain>
        <tissue evidence="6">Leaf</tissue>
    </source>
</reference>
<dbReference type="PANTHER" id="PTHR48060">
    <property type="entry name" value="DNA DAMAGE-REPAIR/TOLERATION PROTEIN DRT100"/>
    <property type="match status" value="1"/>
</dbReference>
<feature type="domain" description="Leucine-rich repeat-containing N-terminal plant-type" evidence="5">
    <location>
        <begin position="16"/>
        <end position="56"/>
    </location>
</feature>
<reference evidence="6" key="2">
    <citation type="submission" date="2020-08" db="EMBL/GenBank/DDBJ databases">
        <title>Plant Genome Project.</title>
        <authorList>
            <person name="Zhang R.-G."/>
        </authorList>
    </citation>
    <scope>NUCLEOTIDE SEQUENCE</scope>
    <source>
        <strain evidence="6">Huo1</strain>
        <tissue evidence="6">Leaf</tissue>
    </source>
</reference>
<dbReference type="Proteomes" id="UP000298416">
    <property type="component" value="Unassembled WGS sequence"/>
</dbReference>
<dbReference type="Pfam" id="PF00560">
    <property type="entry name" value="LRR_1"/>
    <property type="match status" value="2"/>
</dbReference>
<evidence type="ECO:0000259" key="5">
    <source>
        <dbReference type="Pfam" id="PF08263"/>
    </source>
</evidence>
<sequence length="110" mass="11845">MIAYAFLTTIIAMSLSTDQTALLSLKQHITSDPFAAVSRNWTNSSSVCSWIGVTCSSRHHRVAALNLSHMSLSGTIPPQLGHLSFLVSLDLKSNLLSGAIPQVLEILIII</sequence>
<evidence type="ECO:0000256" key="3">
    <source>
        <dbReference type="ARBA" id="ARBA00022737"/>
    </source>
</evidence>
<dbReference type="InterPro" id="IPR032675">
    <property type="entry name" value="LRR_dom_sf"/>
</dbReference>
<evidence type="ECO:0000256" key="4">
    <source>
        <dbReference type="SAM" id="SignalP"/>
    </source>
</evidence>
<feature type="signal peptide" evidence="4">
    <location>
        <begin position="1"/>
        <end position="16"/>
    </location>
</feature>
<dbReference type="InterPro" id="IPR013210">
    <property type="entry name" value="LRR_N_plant-typ"/>
</dbReference>
<name>A0A8X8W2S3_SALSN</name>
<keyword evidence="3" id="KW-0677">Repeat</keyword>
<dbReference type="SUPFAM" id="SSF52058">
    <property type="entry name" value="L domain-like"/>
    <property type="match status" value="1"/>
</dbReference>
<feature type="chain" id="PRO_5036448661" description="Leucine-rich repeat-containing N-terminal plant-type domain-containing protein" evidence="4">
    <location>
        <begin position="17"/>
        <end position="110"/>
    </location>
</feature>
<comment type="caution">
    <text evidence="6">The sequence shown here is derived from an EMBL/GenBank/DDBJ whole genome shotgun (WGS) entry which is preliminary data.</text>
</comment>
<dbReference type="InterPro" id="IPR053211">
    <property type="entry name" value="DNA_repair-toleration"/>
</dbReference>
<evidence type="ECO:0000313" key="7">
    <source>
        <dbReference type="Proteomes" id="UP000298416"/>
    </source>
</evidence>
<dbReference type="EMBL" id="PNBA02000021">
    <property type="protein sequence ID" value="KAG6386716.1"/>
    <property type="molecule type" value="Genomic_DNA"/>
</dbReference>
<keyword evidence="2 4" id="KW-0732">Signal</keyword>
<keyword evidence="7" id="KW-1185">Reference proteome</keyword>
<dbReference type="AlphaFoldDB" id="A0A8X8W2S3"/>
<gene>
    <name evidence="6" type="ORF">SASPL_151889</name>
</gene>
<accession>A0A8X8W2S3</accession>
<keyword evidence="1" id="KW-0433">Leucine-rich repeat</keyword>
<evidence type="ECO:0000256" key="1">
    <source>
        <dbReference type="ARBA" id="ARBA00022614"/>
    </source>
</evidence>
<proteinExistence type="predicted"/>
<dbReference type="PANTHER" id="PTHR48060:SF21">
    <property type="entry name" value="L DOMAIN-LIKE PROTEIN"/>
    <property type="match status" value="1"/>
</dbReference>